<dbReference type="Proteomes" id="UP000008366">
    <property type="component" value="Unassembled WGS sequence"/>
</dbReference>
<keyword evidence="2" id="KW-1133">Transmembrane helix</keyword>
<proteinExistence type="predicted"/>
<dbReference type="AlphaFoldDB" id="K6WDG7"/>
<evidence type="ECO:0008006" key="5">
    <source>
        <dbReference type="Google" id="ProtNLM"/>
    </source>
</evidence>
<comment type="caution">
    <text evidence="3">The sequence shown here is derived from an EMBL/GenBank/DDBJ whole genome shotgun (WGS) entry which is preliminary data.</text>
</comment>
<dbReference type="SUPFAM" id="SSF50969">
    <property type="entry name" value="YVTN repeat-like/Quinoprotein amine dehydrogenase"/>
    <property type="match status" value="1"/>
</dbReference>
<evidence type="ECO:0000256" key="2">
    <source>
        <dbReference type="SAM" id="Phobius"/>
    </source>
</evidence>
<dbReference type="InterPro" id="IPR011044">
    <property type="entry name" value="Quino_amine_DH_bsu"/>
</dbReference>
<evidence type="ECO:0000313" key="3">
    <source>
        <dbReference type="EMBL" id="GAB97290.1"/>
    </source>
</evidence>
<keyword evidence="2" id="KW-0812">Transmembrane</keyword>
<keyword evidence="4" id="KW-1185">Reference proteome</keyword>
<gene>
    <name evidence="3" type="ORF">KILIM_063_00020</name>
</gene>
<organism evidence="3 4">
    <name type="scientific">Kineosphaera limosa NBRC 100340</name>
    <dbReference type="NCBI Taxonomy" id="1184609"/>
    <lineage>
        <taxon>Bacteria</taxon>
        <taxon>Bacillati</taxon>
        <taxon>Actinomycetota</taxon>
        <taxon>Actinomycetes</taxon>
        <taxon>Micrococcales</taxon>
        <taxon>Dermatophilaceae</taxon>
        <taxon>Kineosphaera</taxon>
    </lineage>
</organism>
<dbReference type="eggNOG" id="ENOG5031XK8">
    <property type="taxonomic scope" value="Bacteria"/>
</dbReference>
<feature type="region of interest" description="Disordered" evidence="1">
    <location>
        <begin position="345"/>
        <end position="382"/>
    </location>
</feature>
<feature type="region of interest" description="Disordered" evidence="1">
    <location>
        <begin position="21"/>
        <end position="65"/>
    </location>
</feature>
<protein>
    <recommendedName>
        <fullName evidence="5">Pyrrolo-quinoline quinone</fullName>
    </recommendedName>
</protein>
<reference evidence="3 4" key="1">
    <citation type="submission" date="2012-08" db="EMBL/GenBank/DDBJ databases">
        <title>Whole genome shotgun sequence of Kineosphaera limosa NBRC 100340.</title>
        <authorList>
            <person name="Yoshida I."/>
            <person name="Isaki S."/>
            <person name="Hosoyama A."/>
            <person name="Tsuchikane K."/>
            <person name="Katsumata H."/>
            <person name="Ando Y."/>
            <person name="Ohji S."/>
            <person name="Hamada M."/>
            <person name="Tamura T."/>
            <person name="Yamazoe A."/>
            <person name="Yamazaki S."/>
            <person name="Fujita N."/>
        </authorList>
    </citation>
    <scope>NUCLEOTIDE SEQUENCE [LARGE SCALE GENOMIC DNA]</scope>
    <source>
        <strain evidence="3 4">NBRC 100340</strain>
    </source>
</reference>
<evidence type="ECO:0000256" key="1">
    <source>
        <dbReference type="SAM" id="MobiDB-lite"/>
    </source>
</evidence>
<dbReference type="EMBL" id="BAHD01000063">
    <property type="protein sequence ID" value="GAB97290.1"/>
    <property type="molecule type" value="Genomic_DNA"/>
</dbReference>
<evidence type="ECO:0000313" key="4">
    <source>
        <dbReference type="Proteomes" id="UP000008366"/>
    </source>
</evidence>
<accession>K6WDG7</accession>
<name>K6WDG7_9MICO</name>
<feature type="transmembrane region" description="Helical" evidence="2">
    <location>
        <begin position="74"/>
        <end position="97"/>
    </location>
</feature>
<keyword evidence="2" id="KW-0472">Membrane</keyword>
<feature type="compositionally biased region" description="Basic and acidic residues" evidence="1">
    <location>
        <begin position="21"/>
        <end position="46"/>
    </location>
</feature>
<sequence length="470" mass="48260">MLPVHPQTLPRDRLGRLVRASRELRPCDPEPDAGDHIVGEDVRGSDPESGAATPASGRSERHRPTTRALRIRPAVLVVILAALLVLTAGAVIVYAALYPRDGRPGAAATPTPFPGTAAPGWSQQPRWVSPVLDPGGGRVVAVDDAIAYMRADRSVDLVDATTGVARWSAALPAGTLHGGLAATSIDGARVIAAQVDNTLAWWSLDKGAAGSIDLPDGAETTFLGGMPLVGLDARTVAVVSSGTLRQLSVPSGAYALAADAQGRVTAASGRGWWHLRPGVAPGAVTAWEQPSPDDDAADAAPQVVGYLGDSVLLLFPPDRAGSPHVVAYGDAADSQQLRVSFRGRAAVGPDAPSSPTASAGLSRERDPASGPPSGQPWWPSPSGTWGVLGRTLVDLRAGSVTDLGAWTTTWITSDRAYGTIDGKPVQAGPGVERTDVGATVTIPEVVTSAGAAMRAAGSDGERLYLLPPAT</sequence>